<name>A0A0B2UH36_9MICR</name>
<dbReference type="VEuPathDB" id="MicrosporidiaDB:M896_010280"/>
<dbReference type="Proteomes" id="UP000031056">
    <property type="component" value="Unassembled WGS sequence"/>
</dbReference>
<dbReference type="Gene3D" id="1.20.1270.60">
    <property type="entry name" value="Arfaptin homology (AH) domain/BAR domain"/>
    <property type="match status" value="1"/>
</dbReference>
<feature type="region of interest" description="Disordered" evidence="2">
    <location>
        <begin position="169"/>
        <end position="191"/>
    </location>
</feature>
<keyword evidence="1" id="KW-0175">Coiled coil</keyword>
<sequence>MDKDTMKDIQRSIAMKLNKVDYTEVKLVNGYEDTESVYKGFRDKLKEIIESISWLKTYEYGGSTMKSVYSKVNLISSTSKIGNFSNHDIYETNGMVGLELSKIGVSSGLSDIGMKYYQAYAEISKLKDEMNKKLEEQINKILKLRDKSNMIDKSRKKIVNLRYDLEMERRSKSNKTPDSTKKESDMEQELENSALKTLNEMELFVGNKGISGVLQKVAEAHLEFCEKSAKALKECTR</sequence>
<dbReference type="HOGENOM" id="CLU_098346_0_0_1"/>
<proteinExistence type="predicted"/>
<evidence type="ECO:0000313" key="3">
    <source>
        <dbReference type="EMBL" id="KHN70376.1"/>
    </source>
</evidence>
<reference evidence="3 4" key="1">
    <citation type="journal article" date="2014" name="MBio">
        <title>The Ordospora colligata genome; evolution of extreme reduction in microsporidia and host-to-parasite horizontal gene transfer.</title>
        <authorList>
            <person name="Pombert J.-F."/>
            <person name="Haag K.L."/>
            <person name="Beidas S."/>
            <person name="Ebert D."/>
            <person name="Keeling P.J."/>
        </authorList>
    </citation>
    <scope>NUCLEOTIDE SEQUENCE [LARGE SCALE GENOMIC DNA]</scope>
    <source>
        <strain evidence="3 4">OC4</strain>
    </source>
</reference>
<dbReference type="InterPro" id="IPR027267">
    <property type="entry name" value="AH/BAR_dom_sf"/>
</dbReference>
<feature type="coiled-coil region" evidence="1">
    <location>
        <begin position="120"/>
        <end position="147"/>
    </location>
</feature>
<organism evidence="3 4">
    <name type="scientific">Ordospora colligata OC4</name>
    <dbReference type="NCBI Taxonomy" id="1354746"/>
    <lineage>
        <taxon>Eukaryota</taxon>
        <taxon>Fungi</taxon>
        <taxon>Fungi incertae sedis</taxon>
        <taxon>Microsporidia</taxon>
        <taxon>Ordosporidae</taxon>
        <taxon>Ordospora</taxon>
    </lineage>
</organism>
<dbReference type="AlphaFoldDB" id="A0A0B2UH36"/>
<dbReference type="SUPFAM" id="SSF103657">
    <property type="entry name" value="BAR/IMD domain-like"/>
    <property type="match status" value="1"/>
</dbReference>
<evidence type="ECO:0008006" key="5">
    <source>
        <dbReference type="Google" id="ProtNLM"/>
    </source>
</evidence>
<gene>
    <name evidence="3" type="ORF">M896_010280</name>
</gene>
<accession>A0A0B2UH36</accession>
<dbReference type="RefSeq" id="XP_014564418.1">
    <property type="nucleotide sequence ID" value="XM_014708932.1"/>
</dbReference>
<evidence type="ECO:0000256" key="2">
    <source>
        <dbReference type="SAM" id="MobiDB-lite"/>
    </source>
</evidence>
<dbReference type="EMBL" id="JOKQ01000001">
    <property type="protein sequence ID" value="KHN70376.1"/>
    <property type="molecule type" value="Genomic_DNA"/>
</dbReference>
<keyword evidence="4" id="KW-1185">Reference proteome</keyword>
<evidence type="ECO:0000313" key="4">
    <source>
        <dbReference type="Proteomes" id="UP000031056"/>
    </source>
</evidence>
<comment type="caution">
    <text evidence="3">The sequence shown here is derived from an EMBL/GenBank/DDBJ whole genome shotgun (WGS) entry which is preliminary data.</text>
</comment>
<dbReference type="OrthoDB" id="2194161at2759"/>
<dbReference type="InParanoid" id="A0A0B2UH36"/>
<protein>
    <recommendedName>
        <fullName evidence="5">Spore wall protein 12</fullName>
    </recommendedName>
</protein>
<evidence type="ECO:0000256" key="1">
    <source>
        <dbReference type="SAM" id="Coils"/>
    </source>
</evidence>
<dbReference type="GeneID" id="26260871"/>